<sequence length="504" mass="57351">MKKLLLFIVIISQVIAYGNNDKYRLIINDDPATTITIGFNQISGTLPTVHYGLIDFGTDYTMYPYSRTEDRSIIYRGMDNRFVRLTGLIPNTNYYFVIHDSEGTSERFWFKTASNDLSRLSFIAGGDSRNNRAPRIDANTLVSKLKPHAVLFGGDMTRDDTNSQWQLWMDDWQYTTADNGRMFPVIAARGNHEDSSNVIYNLFDTPSQDSYYAITFGDNLIRAYTLNTEVSVSGDQLTWLQNDLEANPNTRWKMAQYHKPMRPHTSGKSEGNTEYNAWAQLFYDKGVRLVVDCDSHTVKTTWPVEPSSAAGNDEGFIRNDLDGTVYAGEGCWGAPLRVNNDDKSWTRNSGSFNQFKLIFIDSNEIELRTIVVTPNASEVDEVSDSNPFTLPDNLDIWNPSEGDVVKIIHTSILGVEDVTTLAEVIISSNPFNDTLEIMIHSFSKEYLTIEIFDIKGANLYKEVFLNKNQRKVIRPNIESNGIYFLRLTSNKKKQRLVTKKIIKL</sequence>
<dbReference type="InterPro" id="IPR039331">
    <property type="entry name" value="PAPs-like"/>
</dbReference>
<dbReference type="SUPFAM" id="SSF56300">
    <property type="entry name" value="Metallo-dependent phosphatases"/>
    <property type="match status" value="1"/>
</dbReference>
<evidence type="ECO:0000313" key="5">
    <source>
        <dbReference type="EMBL" id="MDO5968273.1"/>
    </source>
</evidence>
<keyword evidence="6" id="KW-1185">Reference proteome</keyword>
<dbReference type="InterPro" id="IPR008963">
    <property type="entry name" value="Purple_acid_Pase-like_N"/>
</dbReference>
<feature type="domain" description="Purple acid phosphatase N-terminal" evidence="3">
    <location>
        <begin position="24"/>
        <end position="112"/>
    </location>
</feature>
<dbReference type="InterPro" id="IPR026444">
    <property type="entry name" value="Secre_tail"/>
</dbReference>
<feature type="domain" description="Calcineurin-like phosphoesterase" evidence="2">
    <location>
        <begin position="141"/>
        <end position="291"/>
    </location>
</feature>
<proteinExistence type="predicted"/>
<dbReference type="RefSeq" id="WP_303275956.1">
    <property type="nucleotide sequence ID" value="NZ_JAUOEK010000017.1"/>
</dbReference>
<name>A0ABT8W580_9FLAO</name>
<feature type="domain" description="Secretion system C-terminal sorting" evidence="4">
    <location>
        <begin position="429"/>
        <end position="500"/>
    </location>
</feature>
<gene>
    <name evidence="5" type="ORF">Q4Q35_00495</name>
</gene>
<dbReference type="SUPFAM" id="SSF49363">
    <property type="entry name" value="Purple acid phosphatase, N-terminal domain"/>
    <property type="match status" value="1"/>
</dbReference>
<dbReference type="InterPro" id="IPR029052">
    <property type="entry name" value="Metallo-depent_PP-like"/>
</dbReference>
<dbReference type="Gene3D" id="2.60.40.380">
    <property type="entry name" value="Purple acid phosphatase-like, N-terminal"/>
    <property type="match status" value="1"/>
</dbReference>
<dbReference type="PANTHER" id="PTHR22953">
    <property type="entry name" value="ACID PHOSPHATASE RELATED"/>
    <property type="match status" value="1"/>
</dbReference>
<evidence type="ECO:0000259" key="3">
    <source>
        <dbReference type="Pfam" id="PF16656"/>
    </source>
</evidence>
<dbReference type="Pfam" id="PF18962">
    <property type="entry name" value="Por_Secre_tail"/>
    <property type="match status" value="1"/>
</dbReference>
<dbReference type="EMBL" id="JAUOEK010000017">
    <property type="protein sequence ID" value="MDO5968273.1"/>
    <property type="molecule type" value="Genomic_DNA"/>
</dbReference>
<protein>
    <submittedName>
        <fullName evidence="5">Metallophosphoesterase</fullName>
    </submittedName>
</protein>
<dbReference type="PANTHER" id="PTHR22953:SF153">
    <property type="entry name" value="PURPLE ACID PHOSPHATASE"/>
    <property type="match status" value="1"/>
</dbReference>
<dbReference type="InterPro" id="IPR015914">
    <property type="entry name" value="PAPs_N"/>
</dbReference>
<dbReference type="Gene3D" id="3.60.21.10">
    <property type="match status" value="1"/>
</dbReference>
<evidence type="ECO:0000256" key="1">
    <source>
        <dbReference type="ARBA" id="ARBA00022729"/>
    </source>
</evidence>
<keyword evidence="1" id="KW-0732">Signal</keyword>
<accession>A0ABT8W580</accession>
<dbReference type="InterPro" id="IPR004843">
    <property type="entry name" value="Calcineurin-like_PHP"/>
</dbReference>
<evidence type="ECO:0000259" key="2">
    <source>
        <dbReference type="Pfam" id="PF00149"/>
    </source>
</evidence>
<evidence type="ECO:0000259" key="4">
    <source>
        <dbReference type="Pfam" id="PF18962"/>
    </source>
</evidence>
<organism evidence="5 6">
    <name type="scientific">Flavivirga aquimarina</name>
    <dbReference type="NCBI Taxonomy" id="2027862"/>
    <lineage>
        <taxon>Bacteria</taxon>
        <taxon>Pseudomonadati</taxon>
        <taxon>Bacteroidota</taxon>
        <taxon>Flavobacteriia</taxon>
        <taxon>Flavobacteriales</taxon>
        <taxon>Flavobacteriaceae</taxon>
        <taxon>Flavivirga</taxon>
    </lineage>
</organism>
<dbReference type="Proteomes" id="UP001176883">
    <property type="component" value="Unassembled WGS sequence"/>
</dbReference>
<dbReference type="NCBIfam" id="TIGR04183">
    <property type="entry name" value="Por_Secre_tail"/>
    <property type="match status" value="1"/>
</dbReference>
<reference evidence="5" key="1">
    <citation type="submission" date="2023-07" db="EMBL/GenBank/DDBJ databases">
        <title>Two novel species in the genus Flavivirga.</title>
        <authorList>
            <person name="Kwon K."/>
        </authorList>
    </citation>
    <scope>NUCLEOTIDE SEQUENCE</scope>
    <source>
        <strain evidence="5">KCTC 52353</strain>
    </source>
</reference>
<comment type="caution">
    <text evidence="5">The sequence shown here is derived from an EMBL/GenBank/DDBJ whole genome shotgun (WGS) entry which is preliminary data.</text>
</comment>
<dbReference type="Pfam" id="PF00149">
    <property type="entry name" value="Metallophos"/>
    <property type="match status" value="1"/>
</dbReference>
<dbReference type="Pfam" id="PF16656">
    <property type="entry name" value="Pur_ac_phosph_N"/>
    <property type="match status" value="1"/>
</dbReference>
<evidence type="ECO:0000313" key="6">
    <source>
        <dbReference type="Proteomes" id="UP001176883"/>
    </source>
</evidence>